<feature type="domain" description="DUF1468" evidence="2">
    <location>
        <begin position="40"/>
        <end position="174"/>
    </location>
</feature>
<organism evidence="3 4">
    <name type="scientific">Paeniglutamicibacter cryotolerans</name>
    <dbReference type="NCBI Taxonomy" id="670079"/>
    <lineage>
        <taxon>Bacteria</taxon>
        <taxon>Bacillati</taxon>
        <taxon>Actinomycetota</taxon>
        <taxon>Actinomycetes</taxon>
        <taxon>Micrococcales</taxon>
        <taxon>Micrococcaceae</taxon>
        <taxon>Paeniglutamicibacter</taxon>
    </lineage>
</organism>
<dbReference type="EMBL" id="JACHVS010000001">
    <property type="protein sequence ID" value="MBB2995815.1"/>
    <property type="molecule type" value="Genomic_DNA"/>
</dbReference>
<protein>
    <recommendedName>
        <fullName evidence="2">DUF1468 domain-containing protein</fullName>
    </recommendedName>
</protein>
<comment type="caution">
    <text evidence="3">The sequence shown here is derived from an EMBL/GenBank/DDBJ whole genome shotgun (WGS) entry which is preliminary data.</text>
</comment>
<dbReference type="Proteomes" id="UP000523000">
    <property type="component" value="Unassembled WGS sequence"/>
</dbReference>
<reference evidence="3 4" key="1">
    <citation type="submission" date="2020-08" db="EMBL/GenBank/DDBJ databases">
        <title>Sequencing the genomes of 1000 actinobacteria strains.</title>
        <authorList>
            <person name="Klenk H.-P."/>
        </authorList>
    </citation>
    <scope>NUCLEOTIDE SEQUENCE [LARGE SCALE GENOMIC DNA]</scope>
    <source>
        <strain evidence="3 4">DSM 22826</strain>
    </source>
</reference>
<gene>
    <name evidence="3" type="ORF">E9229_002006</name>
</gene>
<feature type="transmembrane region" description="Helical" evidence="1">
    <location>
        <begin position="151"/>
        <end position="172"/>
    </location>
</feature>
<feature type="transmembrane region" description="Helical" evidence="1">
    <location>
        <begin position="101"/>
        <end position="122"/>
    </location>
</feature>
<accession>A0A839QMI2</accession>
<name>A0A839QMI2_9MICC</name>
<dbReference type="Pfam" id="PF07331">
    <property type="entry name" value="TctB"/>
    <property type="match status" value="1"/>
</dbReference>
<sequence length="174" mass="18842">MTETTPPSEQDAVIAAAHHQDEVLVRDLPVRLRELVSVAACIGIGTLILLGSRNITVRGGSELGPTFWPVMLGWGLVLFGVVIVFNNVLRGVRVADIPDRIGVSGLKMFALTALIAVGYLLLWNVLQFWMITFVALVLFTFVLGGRGVKAVLVFPAVVTAVLHFLFIVALRVPL</sequence>
<proteinExistence type="predicted"/>
<evidence type="ECO:0000313" key="4">
    <source>
        <dbReference type="Proteomes" id="UP000523000"/>
    </source>
</evidence>
<keyword evidence="1" id="KW-0812">Transmembrane</keyword>
<dbReference type="InterPro" id="IPR009936">
    <property type="entry name" value="DUF1468"/>
</dbReference>
<evidence type="ECO:0000259" key="2">
    <source>
        <dbReference type="Pfam" id="PF07331"/>
    </source>
</evidence>
<evidence type="ECO:0000256" key="1">
    <source>
        <dbReference type="SAM" id="Phobius"/>
    </source>
</evidence>
<feature type="transmembrane region" description="Helical" evidence="1">
    <location>
        <begin position="35"/>
        <end position="55"/>
    </location>
</feature>
<keyword evidence="1" id="KW-0472">Membrane</keyword>
<feature type="transmembrane region" description="Helical" evidence="1">
    <location>
        <begin position="67"/>
        <end position="89"/>
    </location>
</feature>
<keyword evidence="1" id="KW-1133">Transmembrane helix</keyword>
<evidence type="ECO:0000313" key="3">
    <source>
        <dbReference type="EMBL" id="MBB2995815.1"/>
    </source>
</evidence>
<dbReference type="RefSeq" id="WP_183511013.1">
    <property type="nucleotide sequence ID" value="NZ_BAABGK010000042.1"/>
</dbReference>
<feature type="transmembrane region" description="Helical" evidence="1">
    <location>
        <begin position="128"/>
        <end position="144"/>
    </location>
</feature>
<dbReference type="AlphaFoldDB" id="A0A839QMI2"/>
<keyword evidence="4" id="KW-1185">Reference proteome</keyword>